<name>A0ABQ5YL42_9BURK</name>
<evidence type="ECO:0000313" key="2">
    <source>
        <dbReference type="EMBL" id="GLR25265.1"/>
    </source>
</evidence>
<keyword evidence="1" id="KW-0732">Signal</keyword>
<evidence type="ECO:0000313" key="3">
    <source>
        <dbReference type="Proteomes" id="UP001156664"/>
    </source>
</evidence>
<proteinExistence type="predicted"/>
<dbReference type="Pfam" id="PF11306">
    <property type="entry name" value="DUF3108"/>
    <property type="match status" value="1"/>
</dbReference>
<comment type="caution">
    <text evidence="2">The sequence shown here is derived from an EMBL/GenBank/DDBJ whole genome shotgun (WGS) entry which is preliminary data.</text>
</comment>
<dbReference type="EMBL" id="BSOJ01000006">
    <property type="protein sequence ID" value="GLR25265.1"/>
    <property type="molecule type" value="Genomic_DNA"/>
</dbReference>
<protein>
    <recommendedName>
        <fullName evidence="4">DUF3108 domain-containing protein</fullName>
    </recommendedName>
</protein>
<organism evidence="2 3">
    <name type="scientific">Limnobacter litoralis</name>
    <dbReference type="NCBI Taxonomy" id="481366"/>
    <lineage>
        <taxon>Bacteria</taxon>
        <taxon>Pseudomonadati</taxon>
        <taxon>Pseudomonadota</taxon>
        <taxon>Betaproteobacteria</taxon>
        <taxon>Burkholderiales</taxon>
        <taxon>Burkholderiaceae</taxon>
        <taxon>Limnobacter</taxon>
    </lineage>
</organism>
<accession>A0ABQ5YL42</accession>
<gene>
    <name evidence="2" type="ORF">GCM10007875_03530</name>
</gene>
<feature type="chain" id="PRO_5047165294" description="DUF3108 domain-containing protein" evidence="1">
    <location>
        <begin position="25"/>
        <end position="254"/>
    </location>
</feature>
<evidence type="ECO:0008006" key="4">
    <source>
        <dbReference type="Google" id="ProtNLM"/>
    </source>
</evidence>
<dbReference type="RefSeq" id="WP_284279603.1">
    <property type="nucleotide sequence ID" value="NZ_BSOJ01000006.1"/>
</dbReference>
<feature type="signal peptide" evidence="1">
    <location>
        <begin position="1"/>
        <end position="24"/>
    </location>
</feature>
<dbReference type="InterPro" id="IPR021457">
    <property type="entry name" value="DUF3108"/>
</dbReference>
<keyword evidence="3" id="KW-1185">Reference proteome</keyword>
<evidence type="ECO:0000256" key="1">
    <source>
        <dbReference type="SAM" id="SignalP"/>
    </source>
</evidence>
<dbReference type="Proteomes" id="UP001156664">
    <property type="component" value="Unassembled WGS sequence"/>
</dbReference>
<reference evidence="3" key="1">
    <citation type="journal article" date="2019" name="Int. J. Syst. Evol. Microbiol.">
        <title>The Global Catalogue of Microorganisms (GCM) 10K type strain sequencing project: providing services to taxonomists for standard genome sequencing and annotation.</title>
        <authorList>
            <consortium name="The Broad Institute Genomics Platform"/>
            <consortium name="The Broad Institute Genome Sequencing Center for Infectious Disease"/>
            <person name="Wu L."/>
            <person name="Ma J."/>
        </authorList>
    </citation>
    <scope>NUCLEOTIDE SEQUENCE [LARGE SCALE GENOMIC DNA]</scope>
    <source>
        <strain evidence="3">NBRC 105857</strain>
    </source>
</reference>
<sequence>MKYFVTLALSSVLALSAIQQPVQAGELKTCRNIADYLTGGTARYSLSYSQIPGQIAITTHEFVVSGNQYKLSSTSKATGFLAMLYSGTLNQKSEGVIEPGIGLVPIYYSEQRGKKPLQETVIDTEHKQVVFKKNGEKAALESRLQDRLSMIYEMVALLRCKGKVDQGDVMKMRVMTTGALDTEPFTFKKSENLELNLGKESKTVKTYLFELAPQEADDDTVRLWFAPELNWTAAQIQVEDHKGAQLTQTLVGLQ</sequence>